<evidence type="ECO:0000256" key="2">
    <source>
        <dbReference type="ARBA" id="ARBA00006896"/>
    </source>
</evidence>
<evidence type="ECO:0000256" key="3">
    <source>
        <dbReference type="ARBA" id="ARBA00016118"/>
    </source>
</evidence>
<keyword evidence="4" id="KW-0694">RNA-binding</keyword>
<evidence type="ECO:0000313" key="7">
    <source>
        <dbReference type="EMBL" id="CAA6826706.1"/>
    </source>
</evidence>
<dbReference type="Pfam" id="PF03750">
    <property type="entry name" value="Csm2_III-A"/>
    <property type="match status" value="1"/>
</dbReference>
<dbReference type="InterPro" id="IPR010149">
    <property type="entry name" value="CRISPR-assoc_prot_Csm2_III-A"/>
</dbReference>
<comment type="function">
    <text evidence="1">This subunit may be involved in monitoring complementarity of crRNA and target RNA.</text>
</comment>
<keyword evidence="5" id="KW-0051">Antiviral defense</keyword>
<dbReference type="NCBIfam" id="TIGR01870">
    <property type="entry name" value="cas_TM1810_Csm2"/>
    <property type="match status" value="1"/>
</dbReference>
<evidence type="ECO:0000256" key="1">
    <source>
        <dbReference type="ARBA" id="ARBA00003640"/>
    </source>
</evidence>
<dbReference type="GO" id="GO:0003723">
    <property type="term" value="F:RNA binding"/>
    <property type="evidence" value="ECO:0007669"/>
    <property type="project" value="UniProtKB-KW"/>
</dbReference>
<comment type="similarity">
    <text evidence="2">Belongs to the CRISPR-associated Csm2 family.</text>
</comment>
<accession>A0A6S6UFQ2</accession>
<dbReference type="GO" id="GO:0051607">
    <property type="term" value="P:defense response to virus"/>
    <property type="evidence" value="ECO:0007669"/>
    <property type="project" value="UniProtKB-KW"/>
</dbReference>
<gene>
    <name evidence="7" type="ORF">HELGO_WM8213</name>
</gene>
<reference evidence="7" key="1">
    <citation type="submission" date="2020-01" db="EMBL/GenBank/DDBJ databases">
        <authorList>
            <person name="Meier V. D."/>
            <person name="Meier V D."/>
        </authorList>
    </citation>
    <scope>NUCLEOTIDE SEQUENCE</scope>
    <source>
        <strain evidence="7">HLG_WM_MAG_05</strain>
    </source>
</reference>
<dbReference type="AlphaFoldDB" id="A0A6S6UFQ2"/>
<organism evidence="7">
    <name type="scientific">uncultured Sulfurovum sp</name>
    <dbReference type="NCBI Taxonomy" id="269237"/>
    <lineage>
        <taxon>Bacteria</taxon>
        <taxon>Pseudomonadati</taxon>
        <taxon>Campylobacterota</taxon>
        <taxon>Epsilonproteobacteria</taxon>
        <taxon>Campylobacterales</taxon>
        <taxon>Sulfurovaceae</taxon>
        <taxon>Sulfurovum</taxon>
        <taxon>environmental samples</taxon>
    </lineage>
</organism>
<evidence type="ECO:0000256" key="5">
    <source>
        <dbReference type="ARBA" id="ARBA00023118"/>
    </source>
</evidence>
<name>A0A6S6UFQ2_9BACT</name>
<dbReference type="EMBL" id="CACVAU010000089">
    <property type="protein sequence ID" value="CAA6826706.1"/>
    <property type="molecule type" value="Genomic_DNA"/>
</dbReference>
<sequence length="125" mass="14588">MKNFDPDFNNTEKLANLFGDEAKRIANLLNDGGYRVDISTTQFRQFYEKILELNDKAEGNEKFNVEVLPFVKLLNSKVQYSHSRRNCGEKFVMMMEKSIAKVNSAEELQNFKYFLEAIIGYMPKK</sequence>
<evidence type="ECO:0000256" key="4">
    <source>
        <dbReference type="ARBA" id="ARBA00022884"/>
    </source>
</evidence>
<evidence type="ECO:0000256" key="6">
    <source>
        <dbReference type="ARBA" id="ARBA00031723"/>
    </source>
</evidence>
<proteinExistence type="inferred from homology"/>
<protein>
    <recommendedName>
        <fullName evidence="3">CRISPR system Cms protein Csm2</fullName>
    </recommendedName>
    <alternativeName>
        <fullName evidence="6">CRISPR type III A-associated protein Csm2</fullName>
    </alternativeName>
</protein>